<dbReference type="GO" id="GO:0031932">
    <property type="term" value="C:TORC2 complex"/>
    <property type="evidence" value="ECO:0007669"/>
    <property type="project" value="TreeGrafter"/>
</dbReference>
<keyword evidence="3" id="KW-0677">Repeat</keyword>
<dbReference type="FunFam" id="1.10.1070.11:FF:000029">
    <property type="entry name" value="Serine/threonine-protein kinase TOR"/>
    <property type="match status" value="1"/>
</dbReference>
<keyword evidence="4 9" id="KW-0547">Nucleotide-binding</keyword>
<dbReference type="EC" id="2.7.11.1" evidence="9"/>
<keyword evidence="2 9" id="KW-0808">Transferase</keyword>
<dbReference type="InterPro" id="IPR003151">
    <property type="entry name" value="PIK-rel_kinase_FAT"/>
</dbReference>
<dbReference type="GeneID" id="94824660"/>
<evidence type="ECO:0000259" key="12">
    <source>
        <dbReference type="PROSITE" id="PS51190"/>
    </source>
</evidence>
<accession>A0A1J4KIQ2</accession>
<dbReference type="SMART" id="SM01346">
    <property type="entry name" value="DUF3385"/>
    <property type="match status" value="1"/>
</dbReference>
<dbReference type="PANTHER" id="PTHR11139">
    <property type="entry name" value="ATAXIA TELANGIECTASIA MUTATED ATM -RELATED"/>
    <property type="match status" value="1"/>
</dbReference>
<dbReference type="GO" id="GO:0005634">
    <property type="term" value="C:nucleus"/>
    <property type="evidence" value="ECO:0007669"/>
    <property type="project" value="TreeGrafter"/>
</dbReference>
<name>A0A1J4KIQ2_9EUKA</name>
<evidence type="ECO:0000256" key="7">
    <source>
        <dbReference type="ARBA" id="ARBA00047899"/>
    </source>
</evidence>
<keyword evidence="14" id="KW-1185">Reference proteome</keyword>
<dbReference type="PANTHER" id="PTHR11139:SF9">
    <property type="entry name" value="SERINE_THREONINE-PROTEIN KINASE MTOR"/>
    <property type="match status" value="1"/>
</dbReference>
<dbReference type="Proteomes" id="UP000179807">
    <property type="component" value="Unassembled WGS sequence"/>
</dbReference>
<evidence type="ECO:0000256" key="2">
    <source>
        <dbReference type="ARBA" id="ARBA00022679"/>
    </source>
</evidence>
<evidence type="ECO:0000259" key="11">
    <source>
        <dbReference type="PROSITE" id="PS51189"/>
    </source>
</evidence>
<comment type="caution">
    <text evidence="13">The sequence shown here is derived from an EMBL/GenBank/DDBJ whole genome shotgun (WGS) entry which is preliminary data.</text>
</comment>
<dbReference type="SMART" id="SM00146">
    <property type="entry name" value="PI3Kc"/>
    <property type="match status" value="1"/>
</dbReference>
<dbReference type="SUPFAM" id="SSF56112">
    <property type="entry name" value="Protein kinase-like (PK-like)"/>
    <property type="match status" value="1"/>
</dbReference>
<sequence>MARISSTNISFSPTEGNDELSSWKKARQEYVRTLGHYLLICSESDIIQIFDNWENQIHELGRADKFYNYLTALMTISLLHYFNRSYDQIKEHVPFITKMLQHKSRTINHAAALVFKYLASELSENVEFLRDIVTKYASSWIEMPSSRYTAMLILRNAGGFILPNVFAVTSNKFQLLWEYATGDDLGIRTNAAKVIDTHLSGLPIATQSTFVNSLFQECLKSFKVLNPNNHGPVLICGSIIRRFSDIIDVPLLINALMDVIYMKNEMLDYSAFNLLYKISKKLNHLFTPDTVRSLFTKLIVCCQKYINSQRLFKLINKFIKQFNTLLVPVQSILDFLKIIVKTPKYRVQQKLAFVILQNIFSEFKDVVVPASFFLDADPSPQYIEALRMRMGLFNELKSTLLKCYTDGIGPKTTKSQNVLSLHILKAFDSHLFMNKEKIFNQVHVFTRSQDEEVRLLVTEVLPLFSNQAALDDLLFLALFDESKNVRASAVEQLQYPSRLAHCEMLPQILDDPSFKVRRNAIPLIAKVAPLNPMLFIVPISSFIQHSILSMASSSNPYECAKISSLMSLIAEHFIPFCPAFIPQVTKICFNFLNISNDVENIFDGNKNQFNKNENKNDNLNKDKININNVVHRDMSHDGHALISNKLPFDKSCTNLLRIFQIENQEWIDNRDANLFLTIKKLAPQLSLFINDFVPIFINVLSSQRSDRVFSSAIDSLTEIVIKLQQAADIPTTHPLLMPILMIVLKNHPSEEVSIKILKLIGTLGVTSFPSSLVEKPTESDPITEFDFKSPSFYTDFIMTALLKPLSEPHSSIFEVVTSVFVKEADIASKFLGTIVDAFSKSLMISKGLQKDTLFNQLEIISYFAASKIEPYVHIIIPHIMANIDHTAAVKLAFVLSYYLKTEFIPSVQPLFQTAIRVLHKMPEDTKYNEILLKFLASSIIFQNQPIDLFVSACENALLTVNDPDRMTLIVDALISIVQLGDASFECAHITRVCIRLMRTNIRSYVFQLLFSLSVYCNLSPDVIDFISNEENISNPSVNTLRDYLNNHFVPIETFLSKRPISVSIQIPDYVPLSNPSTPSVFSNFPPPQFSNTEKWLEDLCSAVVAESPSIAIRACHKIVQHSPSFRSEVFPIAFLSCWRAAPQSDMKKFSTMIRQIFEGENPINPTFLRLAELLVRAGTPLNISNFVIAKACQSPAMALRFLVRHFTENPTDYNAVELMLTLNMRLGRIESSTGILKTVKLPTAGTWWEKLGDWESALKIYKKNGADASSIIRCYAKLEQWEAIREMVHEYDSMTNEEKKENAVWFAWAFYRINDLQKVSYFVNKFEDSDDLNLMLFKEIFFVASDQTQKAKEFINKSLQMLVKDCSVYSALNASQADENLTYANYMVELEEALEYKENKNKEIVKRWRRRLQYHTGDSYSWMRLVEIRNLAVHPIENKKSYLKLMSVLGKERKYDMAKERRLELVNNFWGGMLSAIHEPSVQIAYHKLQWALEKKREATNSLHLLNMLYDTEITKEKFLNEFKQIYSSVKDVYVSFLTNNCPELLIINSNTEIDANKLFKYRETLWKKVIFTPKVRSRFYRIEGSFRAQLYQKNESLESLVQTLSLFEKACKLMPDDYRNWAGFAYAASRVGDRDEASIDIIDKAIHGFLKVTQLLTTNNLEYLCQLFSLFFRYGGKVNIPDELVNLGPEIINQILPQIVCQINHPVDSVRAVVHELLARFSENHFQALVFSLQLLIASVDKEKSAIASELFNKFGMKHSGLAEEAKILVDGLLRSAVTWYEKWMTLLDAAFIESRRDYMSGTNMLKKLFASAKHPKCAMDRTFIKMLESPLSTCNNTINHFMPTEASFNTLWTQLKRFYEIVRDKFKKMETIELITVSEALANHRNFQLAIPGKYEVNGNNPLIERIDPTLPILTTQQHPRLLYMFDNEGTRWKFLLKGNEDLRLDQRIMQFFNLINSLLMTNKLTSDLGLYISKYAIVPFAPNAGLISWVTGADTLHQLVMEYRKSNMKPVWIENEIVLKYTFERFDLLNALQKAEVWDLVSPMCNAMELHETFWERTPDAVSWLQCVDTFVLSTALMSMAGYVIGLGDRHPSNIMIQRQTGHVVHIDFGDSFEVALNRDRMPEKVPFRLTRMLINAFGVTGVEGVFRSTCEKIMHVIRDNKSSIIAQLEIFVHEPIFANKDNGHYTEGQSAILDRVIEKLSGKDPHIDPKQDDDNEVELNVEEQVDKLIQIASDPYRYVLHYIGWCQFW</sequence>
<dbReference type="Gene3D" id="1.10.1070.11">
    <property type="entry name" value="Phosphatidylinositol 3-/4-kinase, catalytic domain"/>
    <property type="match status" value="1"/>
</dbReference>
<dbReference type="RefSeq" id="XP_068364367.1">
    <property type="nucleotide sequence ID" value="XM_068489956.1"/>
</dbReference>
<dbReference type="Pfam" id="PF00454">
    <property type="entry name" value="PI3_PI4_kinase"/>
    <property type="match status" value="1"/>
</dbReference>
<keyword evidence="6 9" id="KW-0067">ATP-binding</keyword>
<keyword evidence="9" id="KW-0723">Serine/threonine-protein kinase</keyword>
<dbReference type="Gene3D" id="3.30.1010.10">
    <property type="entry name" value="Phosphatidylinositol 3-kinase Catalytic Subunit, Chain A, domain 4"/>
    <property type="match status" value="1"/>
</dbReference>
<evidence type="ECO:0000256" key="5">
    <source>
        <dbReference type="ARBA" id="ARBA00022777"/>
    </source>
</evidence>
<dbReference type="PROSITE" id="PS51190">
    <property type="entry name" value="FATC"/>
    <property type="match status" value="1"/>
</dbReference>
<dbReference type="GO" id="GO:0005524">
    <property type="term" value="F:ATP binding"/>
    <property type="evidence" value="ECO:0007669"/>
    <property type="project" value="UniProtKB-KW"/>
</dbReference>
<evidence type="ECO:0000256" key="6">
    <source>
        <dbReference type="ARBA" id="ARBA00022840"/>
    </source>
</evidence>
<comment type="catalytic activity">
    <reaction evidence="8">
        <text>L-seryl-[protein] + ATP = O-phospho-L-seryl-[protein] + ADP + H(+)</text>
        <dbReference type="Rhea" id="RHEA:17989"/>
        <dbReference type="Rhea" id="RHEA-COMP:9863"/>
        <dbReference type="Rhea" id="RHEA-COMP:11604"/>
        <dbReference type="ChEBI" id="CHEBI:15378"/>
        <dbReference type="ChEBI" id="CHEBI:29999"/>
        <dbReference type="ChEBI" id="CHEBI:30616"/>
        <dbReference type="ChEBI" id="CHEBI:83421"/>
        <dbReference type="ChEBI" id="CHEBI:456216"/>
        <dbReference type="EC" id="2.7.11.1"/>
    </reaction>
</comment>
<evidence type="ECO:0000313" key="14">
    <source>
        <dbReference type="Proteomes" id="UP000179807"/>
    </source>
</evidence>
<dbReference type="Pfam" id="PF02260">
    <property type="entry name" value="FATC"/>
    <property type="match status" value="1"/>
</dbReference>
<feature type="domain" description="PI3K/PI4K catalytic" evidence="10">
    <location>
        <begin position="1909"/>
        <end position="2233"/>
    </location>
</feature>
<dbReference type="Pfam" id="PF02259">
    <property type="entry name" value="FAT"/>
    <property type="match status" value="1"/>
</dbReference>
<dbReference type="Gene3D" id="1.25.10.10">
    <property type="entry name" value="Leucine-rich Repeat Variant"/>
    <property type="match status" value="2"/>
</dbReference>
<dbReference type="SMART" id="SM01345">
    <property type="entry name" value="Rapamycin_bind"/>
    <property type="match status" value="1"/>
</dbReference>
<dbReference type="InterPro" id="IPR003152">
    <property type="entry name" value="FATC_dom"/>
</dbReference>
<keyword evidence="5 9" id="KW-0418">Kinase</keyword>
<dbReference type="InterPro" id="IPR016024">
    <property type="entry name" value="ARM-type_fold"/>
</dbReference>
<gene>
    <name evidence="13" type="ORF">TRFO_01187</name>
</gene>
<dbReference type="CDD" id="cd05169">
    <property type="entry name" value="PIKKc_TOR"/>
    <property type="match status" value="1"/>
</dbReference>
<dbReference type="GO" id="GO:0031929">
    <property type="term" value="P:TOR signaling"/>
    <property type="evidence" value="ECO:0007669"/>
    <property type="project" value="TreeGrafter"/>
</dbReference>
<dbReference type="VEuPathDB" id="TrichDB:TRFO_01187"/>
<dbReference type="Pfam" id="PF08771">
    <property type="entry name" value="FRB_dom"/>
    <property type="match status" value="1"/>
</dbReference>
<dbReference type="SMART" id="SM01343">
    <property type="entry name" value="FATC"/>
    <property type="match status" value="1"/>
</dbReference>
<evidence type="ECO:0000313" key="13">
    <source>
        <dbReference type="EMBL" id="OHT11231.1"/>
    </source>
</evidence>
<dbReference type="InterPro" id="IPR050517">
    <property type="entry name" value="DDR_Repair_Kinase"/>
</dbReference>
<dbReference type="PROSITE" id="PS00916">
    <property type="entry name" value="PI3_4_KINASE_2"/>
    <property type="match status" value="1"/>
</dbReference>
<organism evidence="13 14">
    <name type="scientific">Tritrichomonas foetus</name>
    <dbReference type="NCBI Taxonomy" id="1144522"/>
    <lineage>
        <taxon>Eukaryota</taxon>
        <taxon>Metamonada</taxon>
        <taxon>Parabasalia</taxon>
        <taxon>Tritrichomonadida</taxon>
        <taxon>Tritrichomonadidae</taxon>
        <taxon>Tritrichomonas</taxon>
    </lineage>
</organism>
<dbReference type="GO" id="GO:0016242">
    <property type="term" value="P:negative regulation of macroautophagy"/>
    <property type="evidence" value="ECO:0007669"/>
    <property type="project" value="TreeGrafter"/>
</dbReference>
<evidence type="ECO:0000256" key="1">
    <source>
        <dbReference type="ARBA" id="ARBA00011031"/>
    </source>
</evidence>
<reference evidence="13" key="1">
    <citation type="submission" date="2016-10" db="EMBL/GenBank/DDBJ databases">
        <authorList>
            <person name="Benchimol M."/>
            <person name="Almeida L.G."/>
            <person name="Vasconcelos A.T."/>
            <person name="Perreira-Neves A."/>
            <person name="Rosa I.A."/>
            <person name="Tasca T."/>
            <person name="Bogo M.R."/>
            <person name="de Souza W."/>
        </authorList>
    </citation>
    <scope>NUCLEOTIDE SEQUENCE [LARGE SCALE GENOMIC DNA]</scope>
    <source>
        <strain evidence="13">K</strain>
    </source>
</reference>
<dbReference type="OrthoDB" id="381190at2759"/>
<dbReference type="FunFam" id="3.30.1010.10:FF:000025">
    <property type="entry name" value="PIKK family atypical protein kinase"/>
    <property type="match status" value="1"/>
</dbReference>
<dbReference type="EMBL" id="MLAK01000593">
    <property type="protein sequence ID" value="OHT11231.1"/>
    <property type="molecule type" value="Genomic_DNA"/>
</dbReference>
<dbReference type="InterPro" id="IPR036940">
    <property type="entry name" value="PI3/4_kinase_cat_sf"/>
</dbReference>
<comment type="similarity">
    <text evidence="1 9">Belongs to the PI3/PI4-kinase family.</text>
</comment>
<dbReference type="GO" id="GO:0106310">
    <property type="term" value="F:protein serine kinase activity"/>
    <property type="evidence" value="ECO:0007669"/>
    <property type="project" value="RHEA"/>
</dbReference>
<dbReference type="InterPro" id="IPR011989">
    <property type="entry name" value="ARM-like"/>
</dbReference>
<dbReference type="GO" id="GO:0005737">
    <property type="term" value="C:cytoplasm"/>
    <property type="evidence" value="ECO:0007669"/>
    <property type="project" value="TreeGrafter"/>
</dbReference>
<evidence type="ECO:0000256" key="3">
    <source>
        <dbReference type="ARBA" id="ARBA00022737"/>
    </source>
</evidence>
<dbReference type="InterPro" id="IPR014009">
    <property type="entry name" value="PIK_FAT"/>
</dbReference>
<evidence type="ECO:0000256" key="4">
    <source>
        <dbReference type="ARBA" id="ARBA00022741"/>
    </source>
</evidence>
<dbReference type="InterPro" id="IPR026683">
    <property type="entry name" value="TOR_cat"/>
</dbReference>
<dbReference type="InterPro" id="IPR024585">
    <property type="entry name" value="mTOR_dom"/>
</dbReference>
<evidence type="ECO:0000259" key="10">
    <source>
        <dbReference type="PROSITE" id="PS50290"/>
    </source>
</evidence>
<dbReference type="InterPro" id="IPR011009">
    <property type="entry name" value="Kinase-like_dom_sf"/>
</dbReference>
<feature type="domain" description="FAT" evidence="11">
    <location>
        <begin position="1184"/>
        <end position="1740"/>
    </location>
</feature>
<dbReference type="GO" id="GO:0031931">
    <property type="term" value="C:TORC1 complex"/>
    <property type="evidence" value="ECO:0007669"/>
    <property type="project" value="TreeGrafter"/>
</dbReference>
<dbReference type="GO" id="GO:0044877">
    <property type="term" value="F:protein-containing complex binding"/>
    <property type="evidence" value="ECO:0007669"/>
    <property type="project" value="InterPro"/>
</dbReference>
<comment type="catalytic activity">
    <reaction evidence="7 9">
        <text>L-threonyl-[protein] + ATP = O-phospho-L-threonyl-[protein] + ADP + H(+)</text>
        <dbReference type="Rhea" id="RHEA:46608"/>
        <dbReference type="Rhea" id="RHEA-COMP:11060"/>
        <dbReference type="Rhea" id="RHEA-COMP:11605"/>
        <dbReference type="ChEBI" id="CHEBI:15378"/>
        <dbReference type="ChEBI" id="CHEBI:30013"/>
        <dbReference type="ChEBI" id="CHEBI:30616"/>
        <dbReference type="ChEBI" id="CHEBI:61977"/>
        <dbReference type="ChEBI" id="CHEBI:456216"/>
        <dbReference type="EC" id="2.7.11.1"/>
    </reaction>
</comment>
<dbReference type="PROSITE" id="PS51189">
    <property type="entry name" value="FAT"/>
    <property type="match status" value="1"/>
</dbReference>
<evidence type="ECO:0000256" key="8">
    <source>
        <dbReference type="ARBA" id="ARBA00048679"/>
    </source>
</evidence>
<proteinExistence type="inferred from homology"/>
<dbReference type="GO" id="GO:0004674">
    <property type="term" value="F:protein serine/threonine kinase activity"/>
    <property type="evidence" value="ECO:0007669"/>
    <property type="project" value="UniProtKB-KW"/>
</dbReference>
<dbReference type="InterPro" id="IPR018936">
    <property type="entry name" value="PI3/4_kinase_CS"/>
</dbReference>
<feature type="domain" description="FATC" evidence="12">
    <location>
        <begin position="2221"/>
        <end position="2253"/>
    </location>
</feature>
<protein>
    <recommendedName>
        <fullName evidence="9">Serine/threonine-protein kinase TOR</fullName>
        <ecNumber evidence="9">2.7.11.1</ecNumber>
    </recommendedName>
</protein>
<dbReference type="InterPro" id="IPR009076">
    <property type="entry name" value="FRB_dom"/>
</dbReference>
<dbReference type="InterPro" id="IPR000403">
    <property type="entry name" value="PI3/4_kinase_cat_dom"/>
</dbReference>
<dbReference type="PROSITE" id="PS50290">
    <property type="entry name" value="PI3_4_KINASE_3"/>
    <property type="match status" value="1"/>
</dbReference>
<evidence type="ECO:0000256" key="9">
    <source>
        <dbReference type="RuleBase" id="RU364109"/>
    </source>
</evidence>
<dbReference type="SUPFAM" id="SSF48371">
    <property type="entry name" value="ARM repeat"/>
    <property type="match status" value="2"/>
</dbReference>